<evidence type="ECO:0000313" key="1">
    <source>
        <dbReference type="EMBL" id="MDR6702952.1"/>
    </source>
</evidence>
<comment type="caution">
    <text evidence="1">The sequence shown here is derived from an EMBL/GenBank/DDBJ whole genome shotgun (WGS) entry which is preliminary data.</text>
</comment>
<dbReference type="Pfam" id="PF07505">
    <property type="entry name" value="DUF5131"/>
    <property type="match status" value="1"/>
</dbReference>
<gene>
    <name evidence="1" type="ORF">J2W61_002817</name>
</gene>
<sequence>MADGTHIEWTDATWNPITGCSVVSPGCTNCYAMKLAGTRLKHTASRNGLTSPSKAGPVWNGEVRLNEEWLRQPLEWKRPRMIFVCAHGDLFAENVPDEWIDRVFAVMAVASRHTFQVLTKRPDRMLAYLSNQPLARRRWENIIQGELGRHTISPPVILPNVWAGVSAEDQSRADERIPLLLQTPAAVRWISIEPMLGGIDLLKATGGTLWMGGQRGCGGTHRHNGQQGEVIHDRLHETDPTLPHHHHDERCGKGIDWVVLGGESGPKARPMHPSWAQSIRDQCQQADVPFFFKQWGAWKPVPWKLDRDKDETDAEYVERSERECSTFAISQSGYLIEMDHKPWSWARVLPAPASHHSVKQVGKKAAGRLLDGIVHDAFPKIERTV</sequence>
<protein>
    <submittedName>
        <fullName evidence="1">Protein gp37</fullName>
    </submittedName>
</protein>
<dbReference type="RefSeq" id="WP_309955446.1">
    <property type="nucleotide sequence ID" value="NZ_JAVDSW010000002.1"/>
</dbReference>
<evidence type="ECO:0000313" key="2">
    <source>
        <dbReference type="Proteomes" id="UP001265315"/>
    </source>
</evidence>
<name>A0AAW8LV91_AGRTU</name>
<reference evidence="1" key="1">
    <citation type="submission" date="2023-07" db="EMBL/GenBank/DDBJ databases">
        <title>Sorghum-associated microbial communities from plants grown in Nebraska, USA.</title>
        <authorList>
            <person name="Schachtman D."/>
        </authorList>
    </citation>
    <scope>NUCLEOTIDE SEQUENCE</scope>
    <source>
        <strain evidence="1">1457</strain>
    </source>
</reference>
<accession>A0AAW8LV91</accession>
<organism evidence="1 2">
    <name type="scientific">Agrobacterium tumefaciens</name>
    <dbReference type="NCBI Taxonomy" id="358"/>
    <lineage>
        <taxon>Bacteria</taxon>
        <taxon>Pseudomonadati</taxon>
        <taxon>Pseudomonadota</taxon>
        <taxon>Alphaproteobacteria</taxon>
        <taxon>Hyphomicrobiales</taxon>
        <taxon>Rhizobiaceae</taxon>
        <taxon>Rhizobium/Agrobacterium group</taxon>
        <taxon>Agrobacterium</taxon>
        <taxon>Agrobacterium tumefaciens complex</taxon>
    </lineage>
</organism>
<dbReference type="Proteomes" id="UP001265315">
    <property type="component" value="Unassembled WGS sequence"/>
</dbReference>
<dbReference type="EMBL" id="JAVDSW010000002">
    <property type="protein sequence ID" value="MDR6702952.1"/>
    <property type="molecule type" value="Genomic_DNA"/>
</dbReference>
<proteinExistence type="predicted"/>
<dbReference type="InterPro" id="IPR011101">
    <property type="entry name" value="DUF5131"/>
</dbReference>
<dbReference type="AlphaFoldDB" id="A0AAW8LV91"/>